<dbReference type="AlphaFoldDB" id="A0A3B0UXR2"/>
<dbReference type="InterPro" id="IPR004380">
    <property type="entry name" value="Asp_race"/>
</dbReference>
<protein>
    <submittedName>
        <fullName evidence="3">Aspartate racemase</fullName>
        <ecNumber evidence="3">5.1.1.13</ecNumber>
    </submittedName>
</protein>
<evidence type="ECO:0000256" key="2">
    <source>
        <dbReference type="ARBA" id="ARBA00023235"/>
    </source>
</evidence>
<accession>A0A3B0UXR2</accession>
<organism evidence="3">
    <name type="scientific">hydrothermal vent metagenome</name>
    <dbReference type="NCBI Taxonomy" id="652676"/>
    <lineage>
        <taxon>unclassified sequences</taxon>
        <taxon>metagenomes</taxon>
        <taxon>ecological metagenomes</taxon>
    </lineage>
</organism>
<gene>
    <name evidence="3" type="ORF">MNBD_CHLOROFLEXI01-4833</name>
</gene>
<keyword evidence="2 3" id="KW-0413">Isomerase</keyword>
<dbReference type="SUPFAM" id="SSF53681">
    <property type="entry name" value="Aspartate/glutamate racemase"/>
    <property type="match status" value="2"/>
</dbReference>
<evidence type="ECO:0000256" key="1">
    <source>
        <dbReference type="ARBA" id="ARBA00007847"/>
    </source>
</evidence>
<dbReference type="EMBL" id="UOEU01000606">
    <property type="protein sequence ID" value="VAW35938.1"/>
    <property type="molecule type" value="Genomic_DNA"/>
</dbReference>
<sequence>MEKWIGVVGGVGSFAGIDLLGKIAAQTVAGQDQDHLTVLNWSQPSEIVDRTEYLLGHVAENPGYALAAQVCQLAQMGAGVVGIPCNTAHAPRIFDLIRAELAAAACDVVLLHMIKEVGRFLQAQLPDAKRIGLLATTGTVQVGVYTAVLQPLGFTAVSPPSAMQTEKIHPAIYDPNHGIKACGFVTAQARDDLLMGIETLKQAGAEAIILGCTELPLAIPETAVSGLPTIDPTLILARALIREANPAKLKPLLTHQ</sequence>
<dbReference type="Gene3D" id="3.40.50.1860">
    <property type="match status" value="2"/>
</dbReference>
<reference evidence="3" key="1">
    <citation type="submission" date="2018-06" db="EMBL/GenBank/DDBJ databases">
        <authorList>
            <person name="Zhirakovskaya E."/>
        </authorList>
    </citation>
    <scope>NUCLEOTIDE SEQUENCE</scope>
</reference>
<evidence type="ECO:0000313" key="3">
    <source>
        <dbReference type="EMBL" id="VAW35938.1"/>
    </source>
</evidence>
<comment type="similarity">
    <text evidence="1">Belongs to the aspartate/glutamate racemases family.</text>
</comment>
<dbReference type="Pfam" id="PF01177">
    <property type="entry name" value="Asp_Glu_race"/>
    <property type="match status" value="1"/>
</dbReference>
<dbReference type="NCBIfam" id="TIGR00035">
    <property type="entry name" value="asp_race"/>
    <property type="match status" value="1"/>
</dbReference>
<dbReference type="EC" id="5.1.1.13" evidence="3"/>
<proteinExistence type="inferred from homology"/>
<name>A0A3B0UXR2_9ZZZZ</name>
<dbReference type="GO" id="GO:0047689">
    <property type="term" value="F:aspartate racemase activity"/>
    <property type="evidence" value="ECO:0007669"/>
    <property type="project" value="UniProtKB-EC"/>
</dbReference>
<dbReference type="InterPro" id="IPR001920">
    <property type="entry name" value="Asp/Glu_race"/>
</dbReference>
<dbReference type="PANTHER" id="PTHR21198:SF7">
    <property type="entry name" value="ASPARTATE-GLUTAMATE RACEMASE FAMILY"/>
    <property type="match status" value="1"/>
</dbReference>
<dbReference type="PANTHER" id="PTHR21198">
    <property type="entry name" value="GLUTAMATE RACEMASE"/>
    <property type="match status" value="1"/>
</dbReference>
<dbReference type="InterPro" id="IPR015942">
    <property type="entry name" value="Asp/Glu/hydantoin_racemase"/>
</dbReference>